<organism evidence="1 2">
    <name type="scientific">Macrococcus armenti</name>
    <dbReference type="NCBI Taxonomy" id="2875764"/>
    <lineage>
        <taxon>Bacteria</taxon>
        <taxon>Bacillati</taxon>
        <taxon>Bacillota</taxon>
        <taxon>Bacilli</taxon>
        <taxon>Bacillales</taxon>
        <taxon>Staphylococcaceae</taxon>
        <taxon>Macrococcus</taxon>
    </lineage>
</organism>
<dbReference type="RefSeq" id="WP_224188354.1">
    <property type="nucleotide sequence ID" value="NZ_CP083598.1"/>
</dbReference>
<keyword evidence="2" id="KW-1185">Reference proteome</keyword>
<reference evidence="1" key="2">
    <citation type="submission" date="2022-04" db="EMBL/GenBank/DDBJ databases">
        <title>Antimicrobial genetic elements in methicillin-resistant Macrococcus armenti.</title>
        <authorList>
            <person name="Keller J.E."/>
            <person name="Schwendener S."/>
            <person name="Pantucek R."/>
            <person name="Perreten V."/>
        </authorList>
    </citation>
    <scope>NUCLEOTIDE SEQUENCE</scope>
    <source>
        <strain evidence="1">CCM 2609</strain>
    </source>
</reference>
<evidence type="ECO:0000313" key="2">
    <source>
        <dbReference type="Proteomes" id="UP000830343"/>
    </source>
</evidence>
<dbReference type="Pfam" id="PF11148">
    <property type="entry name" value="DUF2922"/>
    <property type="match status" value="1"/>
</dbReference>
<gene>
    <name evidence="1" type="ORF">MRZ06_05615</name>
</gene>
<name>A0ABY3ZRL3_9STAP</name>
<evidence type="ECO:0000313" key="1">
    <source>
        <dbReference type="EMBL" id="UOB19536.1"/>
    </source>
</evidence>
<dbReference type="Proteomes" id="UP000830343">
    <property type="component" value="Chromosome"/>
</dbReference>
<proteinExistence type="predicted"/>
<dbReference type="EMBL" id="CP094348">
    <property type="protein sequence ID" value="UOB19536.1"/>
    <property type="molecule type" value="Genomic_DNA"/>
</dbReference>
<protein>
    <submittedName>
        <fullName evidence="1">DUF2922 domain-containing protein</fullName>
    </submittedName>
</protein>
<sequence length="72" mass="8156">MKTLQMNFGTEFGKTYALTITNPKEDITKDEVMQAMEMFISADYLATNSGALTSIKSAKLIDRTERLLFENK</sequence>
<reference evidence="1" key="1">
    <citation type="submission" date="2022-03" db="EMBL/GenBank/DDBJ databases">
        <authorList>
            <person name="Vrbovska V."/>
            <person name="Kovarovic V."/>
            <person name="Botka T."/>
            <person name="Pantucek R."/>
        </authorList>
    </citation>
    <scope>NUCLEOTIDE SEQUENCE</scope>
    <source>
        <strain evidence="1">CCM 2609</strain>
    </source>
</reference>
<dbReference type="InterPro" id="IPR021321">
    <property type="entry name" value="DUF2922"/>
</dbReference>
<accession>A0ABY3ZRL3</accession>